<feature type="compositionally biased region" description="Polar residues" evidence="4">
    <location>
        <begin position="1892"/>
        <end position="1902"/>
    </location>
</feature>
<feature type="compositionally biased region" description="Polar residues" evidence="4">
    <location>
        <begin position="1473"/>
        <end position="1483"/>
    </location>
</feature>
<proteinExistence type="predicted"/>
<feature type="repeat" description="TPR" evidence="3">
    <location>
        <begin position="78"/>
        <end position="111"/>
    </location>
</feature>
<dbReference type="EMBL" id="OV121132">
    <property type="protein sequence ID" value="CAH0547224.1"/>
    <property type="molecule type" value="Genomic_DNA"/>
</dbReference>
<dbReference type="SUPFAM" id="SSF48452">
    <property type="entry name" value="TPR-like"/>
    <property type="match status" value="2"/>
</dbReference>
<dbReference type="InterPro" id="IPR019734">
    <property type="entry name" value="TPR_rpt"/>
</dbReference>
<feature type="compositionally biased region" description="Acidic residues" evidence="4">
    <location>
        <begin position="2652"/>
        <end position="2661"/>
    </location>
</feature>
<feature type="compositionally biased region" description="Acidic residues" evidence="4">
    <location>
        <begin position="368"/>
        <end position="384"/>
    </location>
</feature>
<feature type="compositionally biased region" description="Basic and acidic residues" evidence="4">
    <location>
        <begin position="1485"/>
        <end position="1498"/>
    </location>
</feature>
<feature type="region of interest" description="Disordered" evidence="4">
    <location>
        <begin position="294"/>
        <end position="333"/>
    </location>
</feature>
<dbReference type="PANTHER" id="PTHR15502">
    <property type="entry name" value="CALCINEURIN-BINDING PROTEIN CABIN 1-RELATED"/>
    <property type="match status" value="1"/>
</dbReference>
<reference evidence="5" key="1">
    <citation type="submission" date="2021-12" db="EMBL/GenBank/DDBJ databases">
        <authorList>
            <person name="King R."/>
        </authorList>
    </citation>
    <scope>NUCLEOTIDE SEQUENCE</scope>
</reference>
<feature type="region of interest" description="Disordered" evidence="4">
    <location>
        <begin position="1593"/>
        <end position="1653"/>
    </location>
</feature>
<feature type="compositionally biased region" description="Polar residues" evidence="4">
    <location>
        <begin position="2464"/>
        <end position="2477"/>
    </location>
</feature>
<feature type="compositionally biased region" description="Low complexity" evidence="4">
    <location>
        <begin position="1617"/>
        <end position="1649"/>
    </location>
</feature>
<dbReference type="Gene3D" id="1.25.40.10">
    <property type="entry name" value="Tetratricopeptide repeat domain"/>
    <property type="match status" value="2"/>
</dbReference>
<name>A0A9P0ARM4_BRAAE</name>
<dbReference type="Proteomes" id="UP001154078">
    <property type="component" value="Chromosome 1"/>
</dbReference>
<evidence type="ECO:0000256" key="4">
    <source>
        <dbReference type="SAM" id="MobiDB-lite"/>
    </source>
</evidence>
<comment type="subcellular location">
    <subcellularLocation>
        <location evidence="1">Nucleus</location>
    </subcellularLocation>
</comment>
<feature type="repeat" description="TPR" evidence="3">
    <location>
        <begin position="1046"/>
        <end position="1079"/>
    </location>
</feature>
<keyword evidence="6" id="KW-1185">Reference proteome</keyword>
<dbReference type="InterPro" id="IPR033053">
    <property type="entry name" value="Hir3/CABIN1"/>
</dbReference>
<evidence type="ECO:0000256" key="2">
    <source>
        <dbReference type="ARBA" id="ARBA00023242"/>
    </source>
</evidence>
<dbReference type="PANTHER" id="PTHR15502:SF7">
    <property type="entry name" value="CALCINEURIN-BINDING PROTEIN CABIN-1"/>
    <property type="match status" value="1"/>
</dbReference>
<feature type="compositionally biased region" description="Polar residues" evidence="4">
    <location>
        <begin position="2636"/>
        <end position="2651"/>
    </location>
</feature>
<feature type="region of interest" description="Disordered" evidence="4">
    <location>
        <begin position="2162"/>
        <end position="2195"/>
    </location>
</feature>
<evidence type="ECO:0000256" key="1">
    <source>
        <dbReference type="ARBA" id="ARBA00004123"/>
    </source>
</evidence>
<dbReference type="GO" id="GO:0005634">
    <property type="term" value="C:nucleus"/>
    <property type="evidence" value="ECO:0007669"/>
    <property type="project" value="UniProtKB-SubCell"/>
</dbReference>
<evidence type="ECO:0000313" key="6">
    <source>
        <dbReference type="Proteomes" id="UP001154078"/>
    </source>
</evidence>
<dbReference type="GO" id="GO:0006325">
    <property type="term" value="P:chromatin organization"/>
    <property type="evidence" value="ECO:0007669"/>
    <property type="project" value="InterPro"/>
</dbReference>
<keyword evidence="3" id="KW-0802">TPR repeat</keyword>
<dbReference type="PROSITE" id="PS50005">
    <property type="entry name" value="TPR"/>
    <property type="match status" value="2"/>
</dbReference>
<accession>A0A9P0ARM4</accession>
<protein>
    <recommendedName>
        <fullName evidence="7">Calcineurin-binding protein cabin-1</fullName>
    </recommendedName>
</protein>
<keyword evidence="2" id="KW-0539">Nucleus</keyword>
<feature type="region of interest" description="Disordered" evidence="4">
    <location>
        <begin position="1891"/>
        <end position="1955"/>
    </location>
</feature>
<feature type="region of interest" description="Disordered" evidence="4">
    <location>
        <begin position="2462"/>
        <end position="2521"/>
    </location>
</feature>
<evidence type="ECO:0000256" key="3">
    <source>
        <dbReference type="PROSITE-ProRule" id="PRU00339"/>
    </source>
</evidence>
<feature type="region of interest" description="Disordered" evidence="4">
    <location>
        <begin position="2633"/>
        <end position="2661"/>
    </location>
</feature>
<dbReference type="InterPro" id="IPR011990">
    <property type="entry name" value="TPR-like_helical_dom_sf"/>
</dbReference>
<evidence type="ECO:0008006" key="7">
    <source>
        <dbReference type="Google" id="ProtNLM"/>
    </source>
</evidence>
<feature type="compositionally biased region" description="Basic residues" evidence="4">
    <location>
        <begin position="2509"/>
        <end position="2520"/>
    </location>
</feature>
<dbReference type="OrthoDB" id="77564at2759"/>
<feature type="compositionally biased region" description="Basic and acidic residues" evidence="4">
    <location>
        <begin position="1458"/>
        <end position="1472"/>
    </location>
</feature>
<feature type="compositionally biased region" description="Polar residues" evidence="4">
    <location>
        <begin position="2274"/>
        <end position="2301"/>
    </location>
</feature>
<feature type="compositionally biased region" description="Basic and acidic residues" evidence="4">
    <location>
        <begin position="1593"/>
        <end position="1612"/>
    </location>
</feature>
<feature type="compositionally biased region" description="Basic and acidic residues" evidence="4">
    <location>
        <begin position="310"/>
        <end position="319"/>
    </location>
</feature>
<sequence>MLKIRALNRESSSDEDVPVIRREAQEEIALELYNKSLRFQKINNIKGSEAILLKLIEENIPLLENNGGLPKSMSTLKFSCYLNLGHVYLKQENTSKALENYLTASELDGGDVTLWYKIGKLSIKEGKFRQSSYAFSKGLECSESHWPCLDNLISVLFAIRDTVGCLCYITKALIKDADYTKGLVIRAQIYRDNPGTKDYYKLYNPDHIWEPPLDVTIDKEEEKLYLEEADELRQKVLEIEKSLAPKPLQVIPLPKPLEDFTWLSLAKTVVHLHQYITDNEMSHFTMFDMSKCMSQTEPMPQKNPVDIDTVETKDQKSPEPNESQQELPPPAPIEEKMEVEAIIERRFSQTSETNTNNDGQEHTPVQTDNDEEQATEQETEDQDENDSKLDKSKPIRGTKRKRDLLSDLQIWGWHSKRKCTKKGNKDKDFSIEDALNRIIPNYLLENKITNKPVSCTEDSMNTMDLYKLYVEDNEVNLLSPISSPKSGNPEPYFGTNDEREDVQQLWTKPRPYTDAIVLIKDFVISISKFWNHKWTKELISLYVSAYSMYREHYDLPQVFCNDSSFEEIRDDALATLLYGELLHFTEERNEQMHISYITFLQHVSGWSECWKEEYSSFFNRVYWLRAHLFRMEHDNDLAERALQLVEEIIEDEEKRNNEKYYLLLPNCTKYGIITSKVTEKILKHLDLINSLSSVENLYKEQKYTQVANIIKATFTSPGSNNIQVGRMGRPAQLGILLHSLWFTDMNECFVWTEVCLYESLENYLKPSKDHDKWEKMVDKCLAILHEIIKSETVSVIDVLPERKRKRFVESLSKVVRKQLNSESPKMPLGIVTPWILLHYVLLREEHRSQANKKVCHVKNNKSDPSISPTGQNGHLEGMEEELPPSIAILFSAHEFLGPKGWCLTGRGELLHFILDTILDRLDTPIFEHLREKIDIHMEQALFCLYQYPPKTNKVSRHLADHNVDPLSLTWERAFQLYEFYGPDCLPEFNSYKNVSITADLEQLLKRIIALVPPECDPKITLPKVTDYLSGKIDTLPEPLEFPNKVRAIYYLIGDYYFKQREFNRCMKYFQMDICINPLRLDSWACLGLGYSSQLDSKLNYCKKIVESEFLDIAKSAQVCFKKALSLAPDHLMLWIECGSFEYMVHSYCSRLLKYESENFSMEKFELLETQKEHYLDSSGTSLENAIALYEESEDSEPDERWLQYYIIGKIAEKKQKEPQDYLQYYITASTFLHENAATYPDKINYNNPQHLAVEALELHYRINASVLKFLELHEGKDIPHTMGSFFRKCLHTTLLSNITKPLPPKPVDKPPVETPSAVPQAASNVSFQDQFLSNLDKNIEQSSAAAAKCNEANKQNKVDKELKKDVREFLMDTIIKVEEKLLGESKMELDNAVGVIEQINLVESQKKEELLQNVKEEMTTAERKLQNDLKVVAEIVILSDSDEDDIIIARQTEEGKKYQEQLEKQRQGKNVDENSQPKQSVPSKQLEENTIEEKKPISFESKDVQKLLDEMMEETMKKAQLESMDIDSDVSFTEEKKEKADVFNNDTVEKMEASEIISISEHKSNKPDEIKTDIKDEEKKKVLDLTVEKTAVSEKAKSVKAESEADDIRTSVDDDSSSSSSSSSSSTSSSESDSDDSSSSASSSESVSDNENMSNSEILALVEKCIAGLELCIQRLPQNYKALYRLAHVYFNYKTKKDFSKSKQLLLSEYKCNKGDSVINGLFADRKANNFFNGIWRIPSTEIDRPGSLSAHMNRCISLLLQILQKTNDTKTLLDLCTQLKRPPDPDKIYIKDSDRLAFSEQAMTMCIQCLRSQMKNIPNMNNTNKIKLLQDIYRVYLRVQKNIPGKESVFAGILIDCYKKFREDKLPENINVLDCAKKFCEQNKVLEKTKSQIQSSPNLSRSPGLASAPVLPSPSTLQYNSRPAPKRPVAGRPRGRPPLPKVPGQVKTPRGKSPIAASYKSMYERNVAIEYMKQYQELINKYSKNMTLPQLQHFSQLLTQSSLPNPLGITSGLSNQFMSNMANLMNPASLAGLMGAGDLTQSQLMSSFNQLSPTTNKKSKDKVATTTSSNVINDQLKYLSKKMQSNVNKPTSSKKKEKNTMSIEQLKYLNSFQNIGNKPNTSINTADISMASGTTNIKSNIQHTITQTSSTKLSVTLNTSTASKISSPSMSSSKLSVQPTSTYQKSKSSSSHESGKISVAGFASCSKFNTTSSSSMPKYKVLSTLSNVMPKAKMSTTTTKSSYKYPSAETHLLMQSSLGKSSNPKVFKEPSASHKNIAQQSSQKYPIASSPKSAPTSLENPSVFLKERPSISITPVTTTISTTAAPFLQTSPGKTLQEKLADKKKQHTTKSIPKNLEPSFSKEALSSVNLMKNFNLPNIPASLSVSKSMVSTTQMQPHMSNSLSTSGVANLPSALSVSNIPSSLSLSGISNLPSSLSMSSAYMGLAGQMPMPKYQDPILQHTMPGSMSSISQQIPTTKYPGGHGSQKDQFPSKHHSPSNKSSSSKPEVRKKHSAHIKKSPLKEKIDLDQQTLNLIKNQLVKQTKGPTKSESIKATKLSGTVEIFPAVSKKPAMPLPHQSTSSKNISATITKINPSASVHKVSPSKLEVSKIVEPSTKDICSSILNLKEVHISKVSKPQSRPSEQVESNQLSDEDVIIIDD</sequence>
<gene>
    <name evidence="5" type="ORF">MELIAE_LOCUS1257</name>
</gene>
<feature type="compositionally biased region" description="Polar residues" evidence="4">
    <location>
        <begin position="348"/>
        <end position="358"/>
    </location>
</feature>
<organism evidence="5 6">
    <name type="scientific">Brassicogethes aeneus</name>
    <name type="common">Rape pollen beetle</name>
    <name type="synonym">Meligethes aeneus</name>
    <dbReference type="NCBI Taxonomy" id="1431903"/>
    <lineage>
        <taxon>Eukaryota</taxon>
        <taxon>Metazoa</taxon>
        <taxon>Ecdysozoa</taxon>
        <taxon>Arthropoda</taxon>
        <taxon>Hexapoda</taxon>
        <taxon>Insecta</taxon>
        <taxon>Pterygota</taxon>
        <taxon>Neoptera</taxon>
        <taxon>Endopterygota</taxon>
        <taxon>Coleoptera</taxon>
        <taxon>Polyphaga</taxon>
        <taxon>Cucujiformia</taxon>
        <taxon>Nitidulidae</taxon>
        <taxon>Meligethinae</taxon>
        <taxon>Brassicogethes</taxon>
    </lineage>
</organism>
<evidence type="ECO:0000313" key="5">
    <source>
        <dbReference type="EMBL" id="CAH0547224.1"/>
    </source>
</evidence>
<feature type="region of interest" description="Disordered" evidence="4">
    <location>
        <begin position="2260"/>
        <end position="2302"/>
    </location>
</feature>
<feature type="region of interest" description="Disordered" evidence="4">
    <location>
        <begin position="348"/>
        <end position="397"/>
    </location>
</feature>
<dbReference type="SMART" id="SM00028">
    <property type="entry name" value="TPR"/>
    <property type="match status" value="4"/>
</dbReference>
<feature type="region of interest" description="Disordered" evidence="4">
    <location>
        <begin position="1458"/>
        <end position="1498"/>
    </location>
</feature>
<dbReference type="GO" id="GO:0031491">
    <property type="term" value="F:nucleosome binding"/>
    <property type="evidence" value="ECO:0007669"/>
    <property type="project" value="TreeGrafter"/>
</dbReference>